<gene>
    <name evidence="1" type="ORF">KI387_039221</name>
</gene>
<name>A0AA38CBG1_TAXCH</name>
<reference evidence="1 2" key="1">
    <citation type="journal article" date="2021" name="Nat. Plants">
        <title>The Taxus genome provides insights into paclitaxel biosynthesis.</title>
        <authorList>
            <person name="Xiong X."/>
            <person name="Gou J."/>
            <person name="Liao Q."/>
            <person name="Li Y."/>
            <person name="Zhou Q."/>
            <person name="Bi G."/>
            <person name="Li C."/>
            <person name="Du R."/>
            <person name="Wang X."/>
            <person name="Sun T."/>
            <person name="Guo L."/>
            <person name="Liang H."/>
            <person name="Lu P."/>
            <person name="Wu Y."/>
            <person name="Zhang Z."/>
            <person name="Ro D.K."/>
            <person name="Shang Y."/>
            <person name="Huang S."/>
            <person name="Yan J."/>
        </authorList>
    </citation>
    <scope>NUCLEOTIDE SEQUENCE [LARGE SCALE GENOMIC DNA]</scope>
    <source>
        <strain evidence="1">Ta-2019</strain>
    </source>
</reference>
<comment type="caution">
    <text evidence="1">The sequence shown here is derived from an EMBL/GenBank/DDBJ whole genome shotgun (WGS) entry which is preliminary data.</text>
</comment>
<protein>
    <submittedName>
        <fullName evidence="1">Uncharacterized protein</fullName>
    </submittedName>
</protein>
<keyword evidence="2" id="KW-1185">Reference proteome</keyword>
<organism evidence="1 2">
    <name type="scientific">Taxus chinensis</name>
    <name type="common">Chinese yew</name>
    <name type="synonym">Taxus wallichiana var. chinensis</name>
    <dbReference type="NCBI Taxonomy" id="29808"/>
    <lineage>
        <taxon>Eukaryota</taxon>
        <taxon>Viridiplantae</taxon>
        <taxon>Streptophyta</taxon>
        <taxon>Embryophyta</taxon>
        <taxon>Tracheophyta</taxon>
        <taxon>Spermatophyta</taxon>
        <taxon>Pinopsida</taxon>
        <taxon>Pinidae</taxon>
        <taxon>Conifers II</taxon>
        <taxon>Cupressales</taxon>
        <taxon>Taxaceae</taxon>
        <taxon>Taxus</taxon>
    </lineage>
</organism>
<dbReference type="EMBL" id="JAHRHJ020000011">
    <property type="protein sequence ID" value="KAH9295633.1"/>
    <property type="molecule type" value="Genomic_DNA"/>
</dbReference>
<sequence>EKTVREVEEILRELILSLGDLSLDDLFPALRVFYRKLVGTDAGDAAPPGGSNRRTH</sequence>
<dbReference type="AlphaFoldDB" id="A0AA38CBG1"/>
<accession>A0AA38CBG1</accession>
<feature type="non-terminal residue" evidence="1">
    <location>
        <position position="1"/>
    </location>
</feature>
<dbReference type="Proteomes" id="UP000824469">
    <property type="component" value="Unassembled WGS sequence"/>
</dbReference>
<proteinExistence type="predicted"/>
<evidence type="ECO:0000313" key="1">
    <source>
        <dbReference type="EMBL" id="KAH9295633.1"/>
    </source>
</evidence>
<evidence type="ECO:0000313" key="2">
    <source>
        <dbReference type="Proteomes" id="UP000824469"/>
    </source>
</evidence>